<dbReference type="EMBL" id="JABSNO010000003">
    <property type="protein sequence ID" value="NRS91535.1"/>
    <property type="molecule type" value="Genomic_DNA"/>
</dbReference>
<evidence type="ECO:0000313" key="5">
    <source>
        <dbReference type="Proteomes" id="UP000610746"/>
    </source>
</evidence>
<organism evidence="4 5">
    <name type="scientific">Frigoriflavimonas asaccharolytica</name>
    <dbReference type="NCBI Taxonomy" id="2735899"/>
    <lineage>
        <taxon>Bacteria</taxon>
        <taxon>Pseudomonadati</taxon>
        <taxon>Bacteroidota</taxon>
        <taxon>Flavobacteriia</taxon>
        <taxon>Flavobacteriales</taxon>
        <taxon>Weeksellaceae</taxon>
        <taxon>Frigoriflavimonas</taxon>
    </lineage>
</organism>
<dbReference type="GO" id="GO:0016787">
    <property type="term" value="F:hydrolase activity"/>
    <property type="evidence" value="ECO:0007669"/>
    <property type="project" value="UniProtKB-KW"/>
</dbReference>
<name>A0A8J8G6C2_9FLAO</name>
<evidence type="ECO:0000256" key="2">
    <source>
        <dbReference type="SAM" id="SignalP"/>
    </source>
</evidence>
<feature type="signal peptide" evidence="2">
    <location>
        <begin position="1"/>
        <end position="22"/>
    </location>
</feature>
<dbReference type="RefSeq" id="WP_173778159.1">
    <property type="nucleotide sequence ID" value="NZ_JABSNO010000003.1"/>
</dbReference>
<evidence type="ECO:0000313" key="4">
    <source>
        <dbReference type="EMBL" id="NRS91535.1"/>
    </source>
</evidence>
<reference evidence="4" key="1">
    <citation type="submission" date="2020-05" db="EMBL/GenBank/DDBJ databases">
        <title>Genomic Encyclopedia of Type Strains, Phase IV (KMG-V): Genome sequencing to study the core and pangenomes of soil and plant-associated prokaryotes.</title>
        <authorList>
            <person name="Whitman W."/>
        </authorList>
    </citation>
    <scope>NUCLEOTIDE SEQUENCE</scope>
    <source>
        <strain evidence="4">16F</strain>
    </source>
</reference>
<proteinExistence type="predicted"/>
<dbReference type="InterPro" id="IPR029058">
    <property type="entry name" value="AB_hydrolase_fold"/>
</dbReference>
<dbReference type="Proteomes" id="UP000610746">
    <property type="component" value="Unassembled WGS sequence"/>
</dbReference>
<sequence length="287" mass="33534">MKKLFFNYIFWFLGLLSFALQSCTSQYKIWVGENNEQKIYNLKYGEEKKQNMDVFLPAYFERDRSAVVIVHGGAWKRGRKQKMIMIQNYLHSKNIPTININYRLVRKGITYKDQLEDIESAIKKFNEFSTKTLLPEDNFIILGESAGAHLALLYGYQNPQLISKIISLSGPTDFYTPQFLATTYSRYALPTIQDVVGEKFNRKKIPESFKIASPIYQVSNVPTLLFQGDQDLLVNRKQGLALDSVLFLHKVDHKLIYMMKTGHVPRFFSKEKREKIILPEILKWIRK</sequence>
<dbReference type="Gene3D" id="3.40.50.1820">
    <property type="entry name" value="alpha/beta hydrolase"/>
    <property type="match status" value="1"/>
</dbReference>
<keyword evidence="5" id="KW-1185">Reference proteome</keyword>
<keyword evidence="2" id="KW-0732">Signal</keyword>
<dbReference type="PANTHER" id="PTHR48081:SF33">
    <property type="entry name" value="KYNURENINE FORMAMIDASE"/>
    <property type="match status" value="1"/>
</dbReference>
<dbReference type="PROSITE" id="PS51257">
    <property type="entry name" value="PROKAR_LIPOPROTEIN"/>
    <property type="match status" value="1"/>
</dbReference>
<comment type="caution">
    <text evidence="4">The sequence shown here is derived from an EMBL/GenBank/DDBJ whole genome shotgun (WGS) entry which is preliminary data.</text>
</comment>
<gene>
    <name evidence="4" type="ORF">HNQ03_000602</name>
</gene>
<keyword evidence="1" id="KW-0378">Hydrolase</keyword>
<dbReference type="InterPro" id="IPR050300">
    <property type="entry name" value="GDXG_lipolytic_enzyme"/>
</dbReference>
<dbReference type="SUPFAM" id="SSF53474">
    <property type="entry name" value="alpha/beta-Hydrolases"/>
    <property type="match status" value="1"/>
</dbReference>
<feature type="chain" id="PRO_5035224164" evidence="2">
    <location>
        <begin position="23"/>
        <end position="287"/>
    </location>
</feature>
<accession>A0A8J8G6C2</accession>
<evidence type="ECO:0000256" key="1">
    <source>
        <dbReference type="ARBA" id="ARBA00022801"/>
    </source>
</evidence>
<dbReference type="Pfam" id="PF20434">
    <property type="entry name" value="BD-FAE"/>
    <property type="match status" value="1"/>
</dbReference>
<feature type="domain" description="BD-FAE-like" evidence="3">
    <location>
        <begin position="52"/>
        <end position="245"/>
    </location>
</feature>
<protein>
    <submittedName>
        <fullName evidence="4">Acetyl esterase/lipase</fullName>
    </submittedName>
</protein>
<dbReference type="PANTHER" id="PTHR48081">
    <property type="entry name" value="AB HYDROLASE SUPERFAMILY PROTEIN C4A8.06C"/>
    <property type="match status" value="1"/>
</dbReference>
<dbReference type="AlphaFoldDB" id="A0A8J8G6C2"/>
<evidence type="ECO:0000259" key="3">
    <source>
        <dbReference type="Pfam" id="PF20434"/>
    </source>
</evidence>
<dbReference type="InterPro" id="IPR049492">
    <property type="entry name" value="BD-FAE-like_dom"/>
</dbReference>